<dbReference type="GeneID" id="20240267"/>
<gene>
    <name evidence="2" type="ORF">LOTGIDRAFT_166151</name>
</gene>
<proteinExistence type="predicted"/>
<reference evidence="2 3" key="1">
    <citation type="journal article" date="2013" name="Nature">
        <title>Insights into bilaterian evolution from three spiralian genomes.</title>
        <authorList>
            <person name="Simakov O."/>
            <person name="Marletaz F."/>
            <person name="Cho S.J."/>
            <person name="Edsinger-Gonzales E."/>
            <person name="Havlak P."/>
            <person name="Hellsten U."/>
            <person name="Kuo D.H."/>
            <person name="Larsson T."/>
            <person name="Lv J."/>
            <person name="Arendt D."/>
            <person name="Savage R."/>
            <person name="Osoegawa K."/>
            <person name="de Jong P."/>
            <person name="Grimwood J."/>
            <person name="Chapman J.A."/>
            <person name="Shapiro H."/>
            <person name="Aerts A."/>
            <person name="Otillar R.P."/>
            <person name="Terry A.Y."/>
            <person name="Boore J.L."/>
            <person name="Grigoriev I.V."/>
            <person name="Lindberg D.R."/>
            <person name="Seaver E.C."/>
            <person name="Weisblat D.A."/>
            <person name="Putnam N.H."/>
            <person name="Rokhsar D.S."/>
        </authorList>
    </citation>
    <scope>NUCLEOTIDE SEQUENCE [LARGE SCALE GENOMIC DNA]</scope>
</reference>
<evidence type="ECO:0000313" key="3">
    <source>
        <dbReference type="Proteomes" id="UP000030746"/>
    </source>
</evidence>
<dbReference type="RefSeq" id="XP_009061454.1">
    <property type="nucleotide sequence ID" value="XM_009063206.1"/>
</dbReference>
<dbReference type="HOGENOM" id="CLU_431033_0_0_1"/>
<protein>
    <recommendedName>
        <fullName evidence="4">ZP domain-containing protein</fullName>
    </recommendedName>
</protein>
<keyword evidence="3" id="KW-1185">Reference proteome</keyword>
<dbReference type="AlphaFoldDB" id="V3ZZ11"/>
<evidence type="ECO:0008006" key="4">
    <source>
        <dbReference type="Google" id="ProtNLM"/>
    </source>
</evidence>
<dbReference type="KEGG" id="lgi:LOTGIDRAFT_166151"/>
<dbReference type="Proteomes" id="UP000030746">
    <property type="component" value="Unassembled WGS sequence"/>
</dbReference>
<keyword evidence="1" id="KW-0812">Transmembrane</keyword>
<dbReference type="EMBL" id="KB202823">
    <property type="protein sequence ID" value="ESO87850.1"/>
    <property type="molecule type" value="Genomic_DNA"/>
</dbReference>
<keyword evidence="1" id="KW-0472">Membrane</keyword>
<name>V3ZZ11_LOTGI</name>
<organism evidence="2 3">
    <name type="scientific">Lottia gigantea</name>
    <name type="common">Giant owl limpet</name>
    <dbReference type="NCBI Taxonomy" id="225164"/>
    <lineage>
        <taxon>Eukaryota</taxon>
        <taxon>Metazoa</taxon>
        <taxon>Spiralia</taxon>
        <taxon>Lophotrochozoa</taxon>
        <taxon>Mollusca</taxon>
        <taxon>Gastropoda</taxon>
        <taxon>Patellogastropoda</taxon>
        <taxon>Lottioidea</taxon>
        <taxon>Lottiidae</taxon>
        <taxon>Lottia</taxon>
    </lineage>
</organism>
<keyword evidence="1" id="KW-1133">Transmembrane helix</keyword>
<accession>V3ZZ11</accession>
<evidence type="ECO:0000313" key="2">
    <source>
        <dbReference type="EMBL" id="ESO87850.1"/>
    </source>
</evidence>
<dbReference type="CTD" id="20240267"/>
<sequence>MIDGQANVTVEVLDKNGEPVTVLYPDHVFRLRITFPTLLATLFVFLASSFNSPIVKECMFSSSSEENLAYLINNGCGNIRFTNVFNPVEINEVESGRFLAETAEFKIPKIWLLQHDSVSIFCKVIICKKSLQYSQLCPLPIDIKAAKKGDILKIDGRTPNLTLKRIWLPPILPVVANMEKQTGTTEEKSWSYLPYLIIAIVLFVLLIVFTAILFCVIREQIKANKSKEPDTIKRLAAVDPTRPILWPVVKSNNKNYPIISKVGKSWFKRLQSQQIAGVGYPCLPPTNYLIQTNNSNQAYQLVSQPLQFVNQDPNLNPPVQTQHYFVNQPAQNSNFGSQPIVVNQPTNQPIQRSNSIQSNIGIQPYLSNTSIYPQQNPLSSQTGQFSVGNMIFHADARAQPLQTNDGTLPPNVNKPIQVSRHSPVTQPVQFVNTGFPQLASVSSPAGVQRRVMPQPVIMNPPQPVNPMHVNRPVPTYNISPLPRAQSYPTLSNGYGNNVIYEIWPPDMPRPVPLGFSDWVDDRHYYPPPWWPSYDDYPVDDPRYYDPNPRYYDPYLYRDVYDDRYRRRGDYPNCYNRPLARTTSLIDVMDSVLNNDRRRRPRRRYYSDFELNVQRPRERRYEYYEPDRPRYRLSRS</sequence>
<feature type="transmembrane region" description="Helical" evidence="1">
    <location>
        <begin position="192"/>
        <end position="217"/>
    </location>
</feature>
<evidence type="ECO:0000256" key="1">
    <source>
        <dbReference type="SAM" id="Phobius"/>
    </source>
</evidence>